<name>A0A1W2EBV6_9BACT</name>
<evidence type="ECO:0000256" key="1">
    <source>
        <dbReference type="ARBA" id="ARBA00022553"/>
    </source>
</evidence>
<keyword evidence="4" id="KW-0238">DNA-binding</keyword>
<dbReference type="PANTHER" id="PTHR48111:SF1">
    <property type="entry name" value="TWO-COMPONENT RESPONSE REGULATOR ORR33"/>
    <property type="match status" value="1"/>
</dbReference>
<organism evidence="9 10">
    <name type="scientific">Desulfocicer vacuolatum DSM 3385</name>
    <dbReference type="NCBI Taxonomy" id="1121400"/>
    <lineage>
        <taxon>Bacteria</taxon>
        <taxon>Pseudomonadati</taxon>
        <taxon>Thermodesulfobacteriota</taxon>
        <taxon>Desulfobacteria</taxon>
        <taxon>Desulfobacterales</taxon>
        <taxon>Desulfobacteraceae</taxon>
        <taxon>Desulfocicer</taxon>
    </lineage>
</organism>
<dbReference type="Gene3D" id="3.40.50.2300">
    <property type="match status" value="1"/>
</dbReference>
<dbReference type="InterPro" id="IPR001789">
    <property type="entry name" value="Sig_transdc_resp-reg_receiver"/>
</dbReference>
<dbReference type="InterPro" id="IPR039420">
    <property type="entry name" value="WalR-like"/>
</dbReference>
<evidence type="ECO:0000256" key="4">
    <source>
        <dbReference type="ARBA" id="ARBA00023125"/>
    </source>
</evidence>
<dbReference type="Pfam" id="PF00072">
    <property type="entry name" value="Response_reg"/>
    <property type="match status" value="1"/>
</dbReference>
<dbReference type="InterPro" id="IPR002645">
    <property type="entry name" value="STAS_dom"/>
</dbReference>
<dbReference type="Pfam" id="PF01740">
    <property type="entry name" value="STAS"/>
    <property type="match status" value="1"/>
</dbReference>
<protein>
    <submittedName>
        <fullName evidence="9">Anti-anti-sigma factor</fullName>
    </submittedName>
</protein>
<gene>
    <name evidence="9" type="ORF">SAMN02746065_12825</name>
</gene>
<evidence type="ECO:0000256" key="3">
    <source>
        <dbReference type="ARBA" id="ARBA00023015"/>
    </source>
</evidence>
<feature type="domain" description="STAS" evidence="8">
    <location>
        <begin position="127"/>
        <end position="232"/>
    </location>
</feature>
<evidence type="ECO:0000259" key="8">
    <source>
        <dbReference type="PROSITE" id="PS50801"/>
    </source>
</evidence>
<dbReference type="CDD" id="cd17536">
    <property type="entry name" value="REC_YesN-like"/>
    <property type="match status" value="1"/>
</dbReference>
<dbReference type="PROSITE" id="PS50801">
    <property type="entry name" value="STAS"/>
    <property type="match status" value="1"/>
</dbReference>
<sequence>MKILVIDDEKPTLSMFKLFLTAYGYDVYTAENGEKGLVIFKEIAPEIVFTDIKMPGMDGLEVLACIKKTDIPSQVVIITGHGDMERAMEALDLNASDFINKPVERRALNAALFRAEKRMALPRKLPAKFCATTKNGTLTIEIKGRLTASAEQALSSLSSPALSQNINRLCLVMDDSFSIDRRGIAILMKLMGPLKHRGISIVMENITCNYARVFKMAGMDKMATLQETIHDD</sequence>
<dbReference type="PANTHER" id="PTHR48111">
    <property type="entry name" value="REGULATOR OF RPOS"/>
    <property type="match status" value="1"/>
</dbReference>
<dbReference type="SMART" id="SM00448">
    <property type="entry name" value="REC"/>
    <property type="match status" value="1"/>
</dbReference>
<dbReference type="PROSITE" id="PS50110">
    <property type="entry name" value="RESPONSE_REGULATORY"/>
    <property type="match status" value="1"/>
</dbReference>
<evidence type="ECO:0000313" key="10">
    <source>
        <dbReference type="Proteomes" id="UP000192418"/>
    </source>
</evidence>
<dbReference type="GO" id="GO:0006355">
    <property type="term" value="P:regulation of DNA-templated transcription"/>
    <property type="evidence" value="ECO:0007669"/>
    <property type="project" value="TreeGrafter"/>
</dbReference>
<dbReference type="InterPro" id="IPR011006">
    <property type="entry name" value="CheY-like_superfamily"/>
</dbReference>
<dbReference type="Proteomes" id="UP000192418">
    <property type="component" value="Unassembled WGS sequence"/>
</dbReference>
<dbReference type="OrthoDB" id="9800029at2"/>
<dbReference type="EMBL" id="FWXY01000028">
    <property type="protein sequence ID" value="SMD07087.1"/>
    <property type="molecule type" value="Genomic_DNA"/>
</dbReference>
<evidence type="ECO:0000256" key="2">
    <source>
        <dbReference type="ARBA" id="ARBA00023012"/>
    </source>
</evidence>
<dbReference type="GO" id="GO:0000976">
    <property type="term" value="F:transcription cis-regulatory region binding"/>
    <property type="evidence" value="ECO:0007669"/>
    <property type="project" value="TreeGrafter"/>
</dbReference>
<dbReference type="Gene3D" id="3.30.750.24">
    <property type="entry name" value="STAS domain"/>
    <property type="match status" value="1"/>
</dbReference>
<evidence type="ECO:0000259" key="7">
    <source>
        <dbReference type="PROSITE" id="PS50110"/>
    </source>
</evidence>
<keyword evidence="3" id="KW-0805">Transcription regulation</keyword>
<keyword evidence="2" id="KW-0902">Two-component regulatory system</keyword>
<evidence type="ECO:0000313" key="9">
    <source>
        <dbReference type="EMBL" id="SMD07087.1"/>
    </source>
</evidence>
<evidence type="ECO:0000256" key="5">
    <source>
        <dbReference type="ARBA" id="ARBA00023163"/>
    </source>
</evidence>
<accession>A0A1W2EBV6</accession>
<dbReference type="GO" id="GO:0000156">
    <property type="term" value="F:phosphorelay response regulator activity"/>
    <property type="evidence" value="ECO:0007669"/>
    <property type="project" value="TreeGrafter"/>
</dbReference>
<dbReference type="SUPFAM" id="SSF52091">
    <property type="entry name" value="SpoIIaa-like"/>
    <property type="match status" value="1"/>
</dbReference>
<feature type="domain" description="Response regulatory" evidence="7">
    <location>
        <begin position="2"/>
        <end position="116"/>
    </location>
</feature>
<dbReference type="GO" id="GO:0032993">
    <property type="term" value="C:protein-DNA complex"/>
    <property type="evidence" value="ECO:0007669"/>
    <property type="project" value="TreeGrafter"/>
</dbReference>
<dbReference type="InterPro" id="IPR036513">
    <property type="entry name" value="STAS_dom_sf"/>
</dbReference>
<keyword evidence="1 6" id="KW-0597">Phosphoprotein</keyword>
<proteinExistence type="predicted"/>
<dbReference type="GO" id="GO:0005829">
    <property type="term" value="C:cytosol"/>
    <property type="evidence" value="ECO:0007669"/>
    <property type="project" value="TreeGrafter"/>
</dbReference>
<dbReference type="AlphaFoldDB" id="A0A1W2EBV6"/>
<keyword evidence="10" id="KW-1185">Reference proteome</keyword>
<dbReference type="RefSeq" id="WP_084071437.1">
    <property type="nucleotide sequence ID" value="NZ_FWXY01000028.1"/>
</dbReference>
<dbReference type="STRING" id="1121400.SAMN02746065_12825"/>
<reference evidence="9 10" key="1">
    <citation type="submission" date="2017-04" db="EMBL/GenBank/DDBJ databases">
        <authorList>
            <person name="Afonso C.L."/>
            <person name="Miller P.J."/>
            <person name="Scott M.A."/>
            <person name="Spackman E."/>
            <person name="Goraichik I."/>
            <person name="Dimitrov K.M."/>
            <person name="Suarez D.L."/>
            <person name="Swayne D.E."/>
        </authorList>
    </citation>
    <scope>NUCLEOTIDE SEQUENCE [LARGE SCALE GENOMIC DNA]</scope>
    <source>
        <strain evidence="9 10">DSM 3385</strain>
    </source>
</reference>
<feature type="modified residue" description="4-aspartylphosphate" evidence="6">
    <location>
        <position position="51"/>
    </location>
</feature>
<evidence type="ECO:0000256" key="6">
    <source>
        <dbReference type="PROSITE-ProRule" id="PRU00169"/>
    </source>
</evidence>
<dbReference type="SUPFAM" id="SSF52172">
    <property type="entry name" value="CheY-like"/>
    <property type="match status" value="1"/>
</dbReference>
<keyword evidence="5" id="KW-0804">Transcription</keyword>